<comment type="caution">
    <text evidence="2">The sequence shown here is derived from an EMBL/GenBank/DDBJ whole genome shotgun (WGS) entry which is preliminary data.</text>
</comment>
<name>A0AAX6HZ90_IRIPA</name>
<evidence type="ECO:0000313" key="2">
    <source>
        <dbReference type="EMBL" id="KAJ6845857.1"/>
    </source>
</evidence>
<dbReference type="EMBL" id="JANAVB010001796">
    <property type="protein sequence ID" value="KAJ6852672.1"/>
    <property type="molecule type" value="Genomic_DNA"/>
</dbReference>
<accession>A0AAX6HZ90</accession>
<evidence type="ECO:0000313" key="4">
    <source>
        <dbReference type="Proteomes" id="UP001140949"/>
    </source>
</evidence>
<protein>
    <submittedName>
        <fullName evidence="2">Polygalacturonase</fullName>
    </submittedName>
</protein>
<dbReference type="AlphaFoldDB" id="A0AAX6HZ90"/>
<dbReference type="Proteomes" id="UP001140949">
    <property type="component" value="Unassembled WGS sequence"/>
</dbReference>
<keyword evidence="4" id="KW-1185">Reference proteome</keyword>
<dbReference type="EMBL" id="JANAVB010005725">
    <property type="protein sequence ID" value="KAJ6845857.1"/>
    <property type="molecule type" value="Genomic_DNA"/>
</dbReference>
<reference evidence="2" key="2">
    <citation type="submission" date="2023-04" db="EMBL/GenBank/DDBJ databases">
        <authorList>
            <person name="Bruccoleri R.E."/>
            <person name="Oakeley E.J."/>
            <person name="Faust A.-M."/>
            <person name="Dessus-Babus S."/>
            <person name="Altorfer M."/>
            <person name="Burckhardt D."/>
            <person name="Oertli M."/>
            <person name="Naumann U."/>
            <person name="Petersen F."/>
            <person name="Wong J."/>
        </authorList>
    </citation>
    <scope>NUCLEOTIDE SEQUENCE</scope>
    <source>
        <strain evidence="2">GSM-AAB239-AS_SAM_17_03QT</strain>
        <tissue evidence="2">Leaf</tissue>
    </source>
</reference>
<proteinExistence type="predicted"/>
<feature type="region of interest" description="Disordered" evidence="1">
    <location>
        <begin position="1"/>
        <end position="59"/>
    </location>
</feature>
<sequence length="95" mass="9661">MVGTCCGGSPLFRRVGEGSARGTDLETGRLRSPAAHGGPGSTGSRERPGSGSVPAAPKFPSTAALGAAVHWWMAEANETSALTGGTSRRHGDDRR</sequence>
<gene>
    <name evidence="3" type="ORF">M6B38_253965</name>
    <name evidence="2" type="ORF">M6B38_285450</name>
</gene>
<organism evidence="2 4">
    <name type="scientific">Iris pallida</name>
    <name type="common">Sweet iris</name>
    <dbReference type="NCBI Taxonomy" id="29817"/>
    <lineage>
        <taxon>Eukaryota</taxon>
        <taxon>Viridiplantae</taxon>
        <taxon>Streptophyta</taxon>
        <taxon>Embryophyta</taxon>
        <taxon>Tracheophyta</taxon>
        <taxon>Spermatophyta</taxon>
        <taxon>Magnoliopsida</taxon>
        <taxon>Liliopsida</taxon>
        <taxon>Asparagales</taxon>
        <taxon>Iridaceae</taxon>
        <taxon>Iridoideae</taxon>
        <taxon>Irideae</taxon>
        <taxon>Iris</taxon>
    </lineage>
</organism>
<evidence type="ECO:0000256" key="1">
    <source>
        <dbReference type="SAM" id="MobiDB-lite"/>
    </source>
</evidence>
<reference evidence="2" key="1">
    <citation type="journal article" date="2023" name="GigaByte">
        <title>Genome assembly of the bearded iris, Iris pallida Lam.</title>
        <authorList>
            <person name="Bruccoleri R.E."/>
            <person name="Oakeley E.J."/>
            <person name="Faust A.M.E."/>
            <person name="Altorfer M."/>
            <person name="Dessus-Babus S."/>
            <person name="Burckhardt D."/>
            <person name="Oertli M."/>
            <person name="Naumann U."/>
            <person name="Petersen F."/>
            <person name="Wong J."/>
        </authorList>
    </citation>
    <scope>NUCLEOTIDE SEQUENCE</scope>
    <source>
        <strain evidence="2">GSM-AAB239-AS_SAM_17_03QT</strain>
    </source>
</reference>
<evidence type="ECO:0000313" key="3">
    <source>
        <dbReference type="EMBL" id="KAJ6852672.1"/>
    </source>
</evidence>